<organism evidence="1 2">
    <name type="scientific">Photobacterium damselae</name>
    <dbReference type="NCBI Taxonomy" id="38293"/>
    <lineage>
        <taxon>Bacteria</taxon>
        <taxon>Pseudomonadati</taxon>
        <taxon>Pseudomonadota</taxon>
        <taxon>Gammaproteobacteria</taxon>
        <taxon>Vibrionales</taxon>
        <taxon>Vibrionaceae</taxon>
        <taxon>Photobacterium</taxon>
    </lineage>
</organism>
<evidence type="ECO:0000313" key="1">
    <source>
        <dbReference type="EMBL" id="SPY29178.1"/>
    </source>
</evidence>
<dbReference type="RefSeq" id="WP_036763259.1">
    <property type="nucleotide sequence ID" value="NZ_PYOG01000004.1"/>
</dbReference>
<sequence length="75" mass="8517">MSQNTTLKMIEFADKMLNSDVSEHVYQYIESHLVEGGITIEQGVNIARMACILGVSHSDDFDEHYKYLFDIATSD</sequence>
<accession>A0A2T3QM72</accession>
<protein>
    <submittedName>
        <fullName evidence="1">Uncharacterized protein</fullName>
    </submittedName>
</protein>
<dbReference type="Proteomes" id="UP000251647">
    <property type="component" value="Unassembled WGS sequence"/>
</dbReference>
<evidence type="ECO:0000313" key="2">
    <source>
        <dbReference type="Proteomes" id="UP000251647"/>
    </source>
</evidence>
<dbReference type="AlphaFoldDB" id="A0A2T3QM72"/>
<proteinExistence type="predicted"/>
<name>A0A2T3QM72_PHODM</name>
<reference evidence="1 2" key="1">
    <citation type="submission" date="2018-06" db="EMBL/GenBank/DDBJ databases">
        <authorList>
            <consortium name="Pathogen Informatics"/>
            <person name="Doyle S."/>
        </authorList>
    </citation>
    <scope>NUCLEOTIDE SEQUENCE [LARGE SCALE GENOMIC DNA]</scope>
    <source>
        <strain evidence="1 2">NCTC11647</strain>
    </source>
</reference>
<dbReference type="EMBL" id="UATL01000001">
    <property type="protein sequence ID" value="SPY29178.1"/>
    <property type="molecule type" value="Genomic_DNA"/>
</dbReference>
<gene>
    <name evidence="1" type="ORF">NCTC11647_02358</name>
</gene>